<accession>A0A0A0JNN9</accession>
<feature type="compositionally biased region" description="Polar residues" evidence="1">
    <location>
        <begin position="27"/>
        <end position="37"/>
    </location>
</feature>
<feature type="region of interest" description="Disordered" evidence="1">
    <location>
        <begin position="73"/>
        <end position="133"/>
    </location>
</feature>
<keyword evidence="2" id="KW-1133">Transmembrane helix</keyword>
<name>A0A0A0JNN9_9MICO</name>
<keyword evidence="4" id="KW-1185">Reference proteome</keyword>
<gene>
    <name evidence="3" type="ORF">N803_11460</name>
</gene>
<proteinExistence type="predicted"/>
<feature type="region of interest" description="Disordered" evidence="1">
    <location>
        <begin position="1"/>
        <end position="37"/>
    </location>
</feature>
<feature type="compositionally biased region" description="Low complexity" evidence="1">
    <location>
        <begin position="1"/>
        <end position="21"/>
    </location>
</feature>
<evidence type="ECO:0000313" key="4">
    <source>
        <dbReference type="Proteomes" id="UP000030011"/>
    </source>
</evidence>
<evidence type="ECO:0000256" key="2">
    <source>
        <dbReference type="SAM" id="Phobius"/>
    </source>
</evidence>
<dbReference type="eggNOG" id="ENOG5033C0U">
    <property type="taxonomic scope" value="Bacteria"/>
</dbReference>
<evidence type="ECO:0000313" key="3">
    <source>
        <dbReference type="EMBL" id="KGN37667.1"/>
    </source>
</evidence>
<protein>
    <recommendedName>
        <fullName evidence="5">DUF5666 domain-containing protein</fullName>
    </recommendedName>
</protein>
<keyword evidence="2" id="KW-0812">Transmembrane</keyword>
<evidence type="ECO:0008006" key="5">
    <source>
        <dbReference type="Google" id="ProtNLM"/>
    </source>
</evidence>
<feature type="transmembrane region" description="Helical" evidence="2">
    <location>
        <begin position="44"/>
        <end position="69"/>
    </location>
</feature>
<dbReference type="AlphaFoldDB" id="A0A0A0JNN9"/>
<evidence type="ECO:0000256" key="1">
    <source>
        <dbReference type="SAM" id="MobiDB-lite"/>
    </source>
</evidence>
<dbReference type="STRING" id="1385521.N803_11460"/>
<keyword evidence="2" id="KW-0472">Membrane</keyword>
<dbReference type="Proteomes" id="UP000030011">
    <property type="component" value="Unassembled WGS sequence"/>
</dbReference>
<dbReference type="EMBL" id="AVPK01000004">
    <property type="protein sequence ID" value="KGN37667.1"/>
    <property type="molecule type" value="Genomic_DNA"/>
</dbReference>
<sequence length="227" mass="22819">MAPQASPPGAQASPAQSQAQGVPGQAPRSNSTWGEATSTTGGKIAIAIAAASLGFILLVGTGLAAFAVVRHADGDRGRGPWAGSSERAPMPDRMYPGDRGPNQLPPGQLPGQRGNGQDDNGADELPGAGGLGLGPGLHGELVIPGDNGSPQTVLFQRGDVTEVTADKLTVKSTDGFTSTYTIGADSQKRLKDKVSTLAAGDQVAVVADKGTTTTLRILKTGRAAATS</sequence>
<reference evidence="3 4" key="1">
    <citation type="submission" date="2013-08" db="EMBL/GenBank/DDBJ databases">
        <title>The genome sequence of Knoellia subterranea.</title>
        <authorList>
            <person name="Zhu W."/>
            <person name="Wang G."/>
        </authorList>
    </citation>
    <scope>NUCLEOTIDE SEQUENCE [LARGE SCALE GENOMIC DNA]</scope>
    <source>
        <strain evidence="3 4">KCTC 19937</strain>
    </source>
</reference>
<comment type="caution">
    <text evidence="3">The sequence shown here is derived from an EMBL/GenBank/DDBJ whole genome shotgun (WGS) entry which is preliminary data.</text>
</comment>
<organism evidence="3 4">
    <name type="scientific">Knoellia subterranea KCTC 19937</name>
    <dbReference type="NCBI Taxonomy" id="1385521"/>
    <lineage>
        <taxon>Bacteria</taxon>
        <taxon>Bacillati</taxon>
        <taxon>Actinomycetota</taxon>
        <taxon>Actinomycetes</taxon>
        <taxon>Micrococcales</taxon>
        <taxon>Intrasporangiaceae</taxon>
        <taxon>Knoellia</taxon>
    </lineage>
</organism>